<evidence type="ECO:0000313" key="2">
    <source>
        <dbReference type="EMBL" id="KAK0716557.1"/>
    </source>
</evidence>
<evidence type="ECO:0000313" key="3">
    <source>
        <dbReference type="Proteomes" id="UP001172159"/>
    </source>
</evidence>
<keyword evidence="3" id="KW-1185">Reference proteome</keyword>
<feature type="compositionally biased region" description="Low complexity" evidence="1">
    <location>
        <begin position="53"/>
        <end position="77"/>
    </location>
</feature>
<dbReference type="EMBL" id="JAUKTV010000014">
    <property type="protein sequence ID" value="KAK0716557.1"/>
    <property type="molecule type" value="Genomic_DNA"/>
</dbReference>
<evidence type="ECO:0000256" key="1">
    <source>
        <dbReference type="SAM" id="MobiDB-lite"/>
    </source>
</evidence>
<proteinExistence type="predicted"/>
<dbReference type="AlphaFoldDB" id="A0AA40DWV0"/>
<accession>A0AA40DWV0</accession>
<protein>
    <submittedName>
        <fullName evidence="2">Uncharacterized protein</fullName>
    </submittedName>
</protein>
<name>A0AA40DWV0_9PEZI</name>
<reference evidence="2" key="1">
    <citation type="submission" date="2023-06" db="EMBL/GenBank/DDBJ databases">
        <title>Genome-scale phylogeny and comparative genomics of the fungal order Sordariales.</title>
        <authorList>
            <consortium name="Lawrence Berkeley National Laboratory"/>
            <person name="Hensen N."/>
            <person name="Bonometti L."/>
            <person name="Westerberg I."/>
            <person name="Brannstrom I.O."/>
            <person name="Guillou S."/>
            <person name="Cros-Aarteil S."/>
            <person name="Calhoun S."/>
            <person name="Haridas S."/>
            <person name="Kuo A."/>
            <person name="Mondo S."/>
            <person name="Pangilinan J."/>
            <person name="Riley R."/>
            <person name="Labutti K."/>
            <person name="Andreopoulos B."/>
            <person name="Lipzen A."/>
            <person name="Chen C."/>
            <person name="Yanf M."/>
            <person name="Daum C."/>
            <person name="Ng V."/>
            <person name="Clum A."/>
            <person name="Steindorff A."/>
            <person name="Ohm R."/>
            <person name="Martin F."/>
            <person name="Silar P."/>
            <person name="Natvig D."/>
            <person name="Lalanne C."/>
            <person name="Gautier V."/>
            <person name="Ament-Velasquez S.L."/>
            <person name="Kruys A."/>
            <person name="Hutchinson M.I."/>
            <person name="Powell A.J."/>
            <person name="Barry K."/>
            <person name="Miller A.N."/>
            <person name="Grigoriev I.V."/>
            <person name="Debuchy R."/>
            <person name="Gladieux P."/>
            <person name="Thoren M.H."/>
            <person name="Johannesson H."/>
        </authorList>
    </citation>
    <scope>NUCLEOTIDE SEQUENCE</scope>
    <source>
        <strain evidence="2">CBS 540.89</strain>
    </source>
</reference>
<organism evidence="2 3">
    <name type="scientific">Apiosordaria backusii</name>
    <dbReference type="NCBI Taxonomy" id="314023"/>
    <lineage>
        <taxon>Eukaryota</taxon>
        <taxon>Fungi</taxon>
        <taxon>Dikarya</taxon>
        <taxon>Ascomycota</taxon>
        <taxon>Pezizomycotina</taxon>
        <taxon>Sordariomycetes</taxon>
        <taxon>Sordariomycetidae</taxon>
        <taxon>Sordariales</taxon>
        <taxon>Lasiosphaeriaceae</taxon>
        <taxon>Apiosordaria</taxon>
    </lineage>
</organism>
<feature type="region of interest" description="Disordered" evidence="1">
    <location>
        <begin position="1"/>
        <end position="38"/>
    </location>
</feature>
<gene>
    <name evidence="2" type="ORF">B0T21DRAFT_351997</name>
</gene>
<sequence>MGALLCKPAMANRSSSTRNNRTWTQHDFEPNSSHGQGTNRQITFEYHHDHESGSTLGSFLTLSSSPSENGSSAGNSSTHSQQGSATVSTRNRSLLRRSDTINGDRGLARRSGTTTRRSYTTSDRPTEVIRERRSSSETIRPDGFTRRRSMSSIIIRPEEGEVLRKTESRSVTVRHGSGSGRW</sequence>
<feature type="compositionally biased region" description="Low complexity" evidence="1">
    <location>
        <begin position="109"/>
        <end position="123"/>
    </location>
</feature>
<feature type="region of interest" description="Disordered" evidence="1">
    <location>
        <begin position="50"/>
        <end position="142"/>
    </location>
</feature>
<dbReference type="Proteomes" id="UP001172159">
    <property type="component" value="Unassembled WGS sequence"/>
</dbReference>
<feature type="compositionally biased region" description="Basic and acidic residues" evidence="1">
    <location>
        <begin position="124"/>
        <end position="142"/>
    </location>
</feature>
<comment type="caution">
    <text evidence="2">The sequence shown here is derived from an EMBL/GenBank/DDBJ whole genome shotgun (WGS) entry which is preliminary data.</text>
</comment>
<feature type="compositionally biased region" description="Polar residues" evidence="1">
    <location>
        <begin position="78"/>
        <end position="92"/>
    </location>
</feature>
<feature type="compositionally biased region" description="Polar residues" evidence="1">
    <location>
        <begin position="12"/>
        <end position="23"/>
    </location>
</feature>